<dbReference type="HOGENOM" id="CLU_1206506_0_0_1"/>
<organism evidence="2 3">
    <name type="scientific">Oryza sativa subsp. indica</name>
    <name type="common">Rice</name>
    <dbReference type="NCBI Taxonomy" id="39946"/>
    <lineage>
        <taxon>Eukaryota</taxon>
        <taxon>Viridiplantae</taxon>
        <taxon>Streptophyta</taxon>
        <taxon>Embryophyta</taxon>
        <taxon>Tracheophyta</taxon>
        <taxon>Spermatophyta</taxon>
        <taxon>Magnoliopsida</taxon>
        <taxon>Liliopsida</taxon>
        <taxon>Poales</taxon>
        <taxon>Poaceae</taxon>
        <taxon>BOP clade</taxon>
        <taxon>Oryzoideae</taxon>
        <taxon>Oryzeae</taxon>
        <taxon>Oryzinae</taxon>
        <taxon>Oryza</taxon>
        <taxon>Oryza sativa</taxon>
    </lineage>
</organism>
<keyword evidence="3" id="KW-1185">Reference proteome</keyword>
<feature type="region of interest" description="Disordered" evidence="1">
    <location>
        <begin position="145"/>
        <end position="230"/>
    </location>
</feature>
<dbReference type="Gramene" id="BGIOSGA021134-TA">
    <property type="protein sequence ID" value="BGIOSGA021134-PA"/>
    <property type="gene ID" value="BGIOSGA021134"/>
</dbReference>
<accession>A2YDK4</accession>
<protein>
    <submittedName>
        <fullName evidence="2">Uncharacterized protein</fullName>
    </submittedName>
</protein>
<dbReference type="AlphaFoldDB" id="A2YDK4"/>
<feature type="compositionally biased region" description="Polar residues" evidence="1">
    <location>
        <begin position="187"/>
        <end position="222"/>
    </location>
</feature>
<proteinExistence type="predicted"/>
<dbReference type="EMBL" id="CM000131">
    <property type="protein sequence ID" value="EAZ01165.1"/>
    <property type="molecule type" value="Genomic_DNA"/>
</dbReference>
<evidence type="ECO:0000256" key="1">
    <source>
        <dbReference type="SAM" id="MobiDB-lite"/>
    </source>
</evidence>
<name>A2YDK4_ORYSI</name>
<evidence type="ECO:0000313" key="3">
    <source>
        <dbReference type="Proteomes" id="UP000007015"/>
    </source>
</evidence>
<reference evidence="2 3" key="1">
    <citation type="journal article" date="2005" name="PLoS Biol.">
        <title>The genomes of Oryza sativa: a history of duplications.</title>
        <authorList>
            <person name="Yu J."/>
            <person name="Wang J."/>
            <person name="Lin W."/>
            <person name="Li S."/>
            <person name="Li H."/>
            <person name="Zhou J."/>
            <person name="Ni P."/>
            <person name="Dong W."/>
            <person name="Hu S."/>
            <person name="Zeng C."/>
            <person name="Zhang J."/>
            <person name="Zhang Y."/>
            <person name="Li R."/>
            <person name="Xu Z."/>
            <person name="Li S."/>
            <person name="Li X."/>
            <person name="Zheng H."/>
            <person name="Cong L."/>
            <person name="Lin L."/>
            <person name="Yin J."/>
            <person name="Geng J."/>
            <person name="Li G."/>
            <person name="Shi J."/>
            <person name="Liu J."/>
            <person name="Lv H."/>
            <person name="Li J."/>
            <person name="Wang J."/>
            <person name="Deng Y."/>
            <person name="Ran L."/>
            <person name="Shi X."/>
            <person name="Wang X."/>
            <person name="Wu Q."/>
            <person name="Li C."/>
            <person name="Ren X."/>
            <person name="Wang J."/>
            <person name="Wang X."/>
            <person name="Li D."/>
            <person name="Liu D."/>
            <person name="Zhang X."/>
            <person name="Ji Z."/>
            <person name="Zhao W."/>
            <person name="Sun Y."/>
            <person name="Zhang Z."/>
            <person name="Bao J."/>
            <person name="Han Y."/>
            <person name="Dong L."/>
            <person name="Ji J."/>
            <person name="Chen P."/>
            <person name="Wu S."/>
            <person name="Liu J."/>
            <person name="Xiao Y."/>
            <person name="Bu D."/>
            <person name="Tan J."/>
            <person name="Yang L."/>
            <person name="Ye C."/>
            <person name="Zhang J."/>
            <person name="Xu J."/>
            <person name="Zhou Y."/>
            <person name="Yu Y."/>
            <person name="Zhang B."/>
            <person name="Zhuang S."/>
            <person name="Wei H."/>
            <person name="Liu B."/>
            <person name="Lei M."/>
            <person name="Yu H."/>
            <person name="Li Y."/>
            <person name="Xu H."/>
            <person name="Wei S."/>
            <person name="He X."/>
            <person name="Fang L."/>
            <person name="Zhang Z."/>
            <person name="Zhang Y."/>
            <person name="Huang X."/>
            <person name="Su Z."/>
            <person name="Tong W."/>
            <person name="Li J."/>
            <person name="Tong Z."/>
            <person name="Li S."/>
            <person name="Ye J."/>
            <person name="Wang L."/>
            <person name="Fang L."/>
            <person name="Lei T."/>
            <person name="Chen C."/>
            <person name="Chen H."/>
            <person name="Xu Z."/>
            <person name="Li H."/>
            <person name="Huang H."/>
            <person name="Zhang F."/>
            <person name="Xu H."/>
            <person name="Li N."/>
            <person name="Zhao C."/>
            <person name="Li S."/>
            <person name="Dong L."/>
            <person name="Huang Y."/>
            <person name="Li L."/>
            <person name="Xi Y."/>
            <person name="Qi Q."/>
            <person name="Li W."/>
            <person name="Zhang B."/>
            <person name="Hu W."/>
            <person name="Zhang Y."/>
            <person name="Tian X."/>
            <person name="Jiao Y."/>
            <person name="Liang X."/>
            <person name="Jin J."/>
            <person name="Gao L."/>
            <person name="Zheng W."/>
            <person name="Hao B."/>
            <person name="Liu S."/>
            <person name="Wang W."/>
            <person name="Yuan L."/>
            <person name="Cao M."/>
            <person name="McDermott J."/>
            <person name="Samudrala R."/>
            <person name="Wang J."/>
            <person name="Wong G.K."/>
            <person name="Yang H."/>
        </authorList>
    </citation>
    <scope>NUCLEOTIDE SEQUENCE [LARGE SCALE GENOMIC DNA]</scope>
    <source>
        <strain evidence="3">cv. 93-11</strain>
    </source>
</reference>
<dbReference type="Proteomes" id="UP000007015">
    <property type="component" value="Chromosome 6"/>
</dbReference>
<sequence>MEYVESLKSVEVPDSVDALDIVNALDSVERLESEMALDSVEVPDYIEVVPESVEVVQCPRCGTFHAGGVFREACFQARRRARKCARCGLLHEDYDLIARFLLNMEKFDCELYIPDVEKLQMDGETILLPEHVIKKPQRAHLRARRRAWKHASPKTPPAWNVPQRGHCTTSTDSGTTSIESGTSTESNAISDSSPSTESSALTMSRASTESGTSTDFSDSTYSMARPSSEP</sequence>
<feature type="compositionally biased region" description="Low complexity" evidence="1">
    <location>
        <begin position="168"/>
        <end position="186"/>
    </location>
</feature>
<evidence type="ECO:0000313" key="2">
    <source>
        <dbReference type="EMBL" id="EAZ01165.1"/>
    </source>
</evidence>
<gene>
    <name evidence="2" type="ORF">OsI_23193</name>
</gene>